<accession>A0A934S2X3</accession>
<evidence type="ECO:0000313" key="1">
    <source>
        <dbReference type="EMBL" id="MBK1880903.1"/>
    </source>
</evidence>
<sequence>MSVALIAAAFGMVHVTRTRNVAPEKVTHSAQEPTLPALQMPYRLMLSDEAEGITIDPGNLHDLAGTIDLDPENPTIFLTVQWKSLPPDGAHRFAKLTLEPAGKPTIEHVFDAPGDIDDLFELPLQTSAE</sequence>
<proteinExistence type="predicted"/>
<dbReference type="Proteomes" id="UP000603141">
    <property type="component" value="Unassembled WGS sequence"/>
</dbReference>
<dbReference type="RefSeq" id="WP_200266557.1">
    <property type="nucleotide sequence ID" value="NZ_JAENIJ010000001.1"/>
</dbReference>
<reference evidence="1" key="1">
    <citation type="submission" date="2021-01" db="EMBL/GenBank/DDBJ databases">
        <title>Modified the classification status of verrucomicrobia.</title>
        <authorList>
            <person name="Feng X."/>
        </authorList>
    </citation>
    <scope>NUCLEOTIDE SEQUENCE</scope>
    <source>
        <strain evidence="1">KCTC 22041</strain>
    </source>
</reference>
<keyword evidence="2" id="KW-1185">Reference proteome</keyword>
<protein>
    <submittedName>
        <fullName evidence="1">Uncharacterized protein</fullName>
    </submittedName>
</protein>
<dbReference type="AlphaFoldDB" id="A0A934S2X3"/>
<organism evidence="1 2">
    <name type="scientific">Luteolibacter pohnpeiensis</name>
    <dbReference type="NCBI Taxonomy" id="454153"/>
    <lineage>
        <taxon>Bacteria</taxon>
        <taxon>Pseudomonadati</taxon>
        <taxon>Verrucomicrobiota</taxon>
        <taxon>Verrucomicrobiia</taxon>
        <taxon>Verrucomicrobiales</taxon>
        <taxon>Verrucomicrobiaceae</taxon>
        <taxon>Luteolibacter</taxon>
    </lineage>
</organism>
<dbReference type="EMBL" id="JAENIJ010000001">
    <property type="protein sequence ID" value="MBK1880903.1"/>
    <property type="molecule type" value="Genomic_DNA"/>
</dbReference>
<gene>
    <name evidence="1" type="ORF">JIN85_00670</name>
</gene>
<name>A0A934S2X3_9BACT</name>
<evidence type="ECO:0000313" key="2">
    <source>
        <dbReference type="Proteomes" id="UP000603141"/>
    </source>
</evidence>
<comment type="caution">
    <text evidence="1">The sequence shown here is derived from an EMBL/GenBank/DDBJ whole genome shotgun (WGS) entry which is preliminary data.</text>
</comment>